<name>A0A7D4B9F4_9SPHN</name>
<evidence type="ECO:0000313" key="1">
    <source>
        <dbReference type="EMBL" id="QKG69966.1"/>
    </source>
</evidence>
<dbReference type="RefSeq" id="WP_173211853.1">
    <property type="nucleotide sequence ID" value="NZ_CP053921.1"/>
</dbReference>
<proteinExistence type="predicted"/>
<evidence type="ECO:0008006" key="3">
    <source>
        <dbReference type="Google" id="ProtNLM"/>
    </source>
</evidence>
<protein>
    <recommendedName>
        <fullName evidence="3">GNAT family N-acetyltransferase</fullName>
    </recommendedName>
</protein>
<reference evidence="1 2" key="1">
    <citation type="submission" date="2020-05" db="EMBL/GenBank/DDBJ databases">
        <title>Erythrobacter mangrovi sp. nov., isolated from rhizosphere soil of mangrove plant (Kandelia candel).</title>
        <authorList>
            <person name="Ye Y.H."/>
        </authorList>
    </citation>
    <scope>NUCLEOTIDE SEQUENCE [LARGE SCALE GENOMIC DNA]</scope>
    <source>
        <strain evidence="1 2">EB310</strain>
    </source>
</reference>
<sequence length="163" mass="17660">MTDIMISMALSVFQRLRLSASNGSGELSLVGADGGSMQVRLLQDDACVSVQPVASVCHLPDGFHTLPWTAVNLAQLAPAWDHLARHAASPNSFFESWYLTPSLEAFDPRGDVSLAMLVEGGELRGSMPSWADPNYQGRPLVHIAPWLHANMFCGTPLVSKGWE</sequence>
<organism evidence="1 2">
    <name type="scientific">Erythrobacter mangrovi</name>
    <dbReference type="NCBI Taxonomy" id="2739433"/>
    <lineage>
        <taxon>Bacteria</taxon>
        <taxon>Pseudomonadati</taxon>
        <taxon>Pseudomonadota</taxon>
        <taxon>Alphaproteobacteria</taxon>
        <taxon>Sphingomonadales</taxon>
        <taxon>Erythrobacteraceae</taxon>
        <taxon>Erythrobacter/Porphyrobacter group</taxon>
        <taxon>Erythrobacter</taxon>
    </lineage>
</organism>
<evidence type="ECO:0000313" key="2">
    <source>
        <dbReference type="Proteomes" id="UP000504693"/>
    </source>
</evidence>
<dbReference type="AlphaFoldDB" id="A0A7D4B9F4"/>
<keyword evidence="2" id="KW-1185">Reference proteome</keyword>
<dbReference type="KEGG" id="emv:HQR01_00470"/>
<dbReference type="Proteomes" id="UP000504693">
    <property type="component" value="Chromosome"/>
</dbReference>
<accession>A0A7D4B9F4</accession>
<dbReference type="EMBL" id="CP053921">
    <property type="protein sequence ID" value="QKG69966.1"/>
    <property type="molecule type" value="Genomic_DNA"/>
</dbReference>
<gene>
    <name evidence="1" type="ORF">HQR01_00470</name>
</gene>